<dbReference type="Proteomes" id="UP001321473">
    <property type="component" value="Unassembled WGS sequence"/>
</dbReference>
<name>A0AAQ4ERG5_AMBAM</name>
<evidence type="ECO:0000313" key="3">
    <source>
        <dbReference type="EMBL" id="KAK8777113.1"/>
    </source>
</evidence>
<organism evidence="3 4">
    <name type="scientific">Amblyomma americanum</name>
    <name type="common">Lone star tick</name>
    <dbReference type="NCBI Taxonomy" id="6943"/>
    <lineage>
        <taxon>Eukaryota</taxon>
        <taxon>Metazoa</taxon>
        <taxon>Ecdysozoa</taxon>
        <taxon>Arthropoda</taxon>
        <taxon>Chelicerata</taxon>
        <taxon>Arachnida</taxon>
        <taxon>Acari</taxon>
        <taxon>Parasitiformes</taxon>
        <taxon>Ixodida</taxon>
        <taxon>Ixodoidea</taxon>
        <taxon>Ixodidae</taxon>
        <taxon>Amblyomminae</taxon>
        <taxon>Amblyomma</taxon>
    </lineage>
</organism>
<evidence type="ECO:0000256" key="2">
    <source>
        <dbReference type="SAM" id="Phobius"/>
    </source>
</evidence>
<sequence length="338" mass="37869">MKRCWFSNIVAGTLRWSAAERCNTVLRKVPSYRCGISPFVAHFSRISSAGNFDGDYIWIYKTGVVLWIIFGLGYLAMILNYISRAMRCKQIRRVEDRLSASFHSTQHKFGQRLDEIHRLLQEFASKQKSHRKSIWRGKSSDKQHSGGGGDDDLSADSLCGGSDKNHNTRDDQIQRLLTLVETLKEESTQNLCRTRQLIETHNLRLQLEAPYHLREELLQPTHRAEGGLPRGEAAPSRRHSLPVLHTDGALGGSSGAGGAGGLLAVPKDYLHVKSHSGNKNRSHLEFPTNFFAPRASIPLCNGRLSHRDSYDGDIYDVEIAVTKPMVTFDLDSLDSTTI</sequence>
<comment type="caution">
    <text evidence="3">The sequence shown here is derived from an EMBL/GenBank/DDBJ whole genome shotgun (WGS) entry which is preliminary data.</text>
</comment>
<protein>
    <submittedName>
        <fullName evidence="3">Uncharacterized protein</fullName>
    </submittedName>
</protein>
<proteinExistence type="predicted"/>
<feature type="transmembrane region" description="Helical" evidence="2">
    <location>
        <begin position="64"/>
        <end position="83"/>
    </location>
</feature>
<reference evidence="3 4" key="1">
    <citation type="journal article" date="2023" name="Arcadia Sci">
        <title>De novo assembly of a long-read Amblyomma americanum tick genome.</title>
        <authorList>
            <person name="Chou S."/>
            <person name="Poskanzer K.E."/>
            <person name="Rollins M."/>
            <person name="Thuy-Boun P.S."/>
        </authorList>
    </citation>
    <scope>NUCLEOTIDE SEQUENCE [LARGE SCALE GENOMIC DNA]</scope>
    <source>
        <strain evidence="3">F_SG_1</strain>
        <tissue evidence="3">Salivary glands</tissue>
    </source>
</reference>
<dbReference type="AlphaFoldDB" id="A0AAQ4ERG5"/>
<evidence type="ECO:0000256" key="1">
    <source>
        <dbReference type="SAM" id="MobiDB-lite"/>
    </source>
</evidence>
<dbReference type="EMBL" id="JARKHS020012212">
    <property type="protein sequence ID" value="KAK8777113.1"/>
    <property type="molecule type" value="Genomic_DNA"/>
</dbReference>
<feature type="region of interest" description="Disordered" evidence="1">
    <location>
        <begin position="130"/>
        <end position="167"/>
    </location>
</feature>
<accession>A0AAQ4ERG5</accession>
<keyword evidence="2" id="KW-0812">Transmembrane</keyword>
<keyword evidence="2" id="KW-0472">Membrane</keyword>
<evidence type="ECO:0000313" key="4">
    <source>
        <dbReference type="Proteomes" id="UP001321473"/>
    </source>
</evidence>
<keyword evidence="2" id="KW-1133">Transmembrane helix</keyword>
<keyword evidence="4" id="KW-1185">Reference proteome</keyword>
<gene>
    <name evidence="3" type="ORF">V5799_029541</name>
</gene>